<dbReference type="Pfam" id="PF07715">
    <property type="entry name" value="Plug"/>
    <property type="match status" value="1"/>
</dbReference>
<dbReference type="InterPro" id="IPR037066">
    <property type="entry name" value="Plug_dom_sf"/>
</dbReference>
<dbReference type="EMBL" id="WPIK01000003">
    <property type="protein sequence ID" value="MVN20725.1"/>
    <property type="molecule type" value="Genomic_DNA"/>
</dbReference>
<accession>A0A7K1STT6</accession>
<organism evidence="10 11">
    <name type="scientific">Mucilaginibacter arboris</name>
    <dbReference type="NCBI Taxonomy" id="2682090"/>
    <lineage>
        <taxon>Bacteria</taxon>
        <taxon>Pseudomonadati</taxon>
        <taxon>Bacteroidota</taxon>
        <taxon>Sphingobacteriia</taxon>
        <taxon>Sphingobacteriales</taxon>
        <taxon>Sphingobacteriaceae</taxon>
        <taxon>Mucilaginibacter</taxon>
    </lineage>
</organism>
<evidence type="ECO:0000259" key="9">
    <source>
        <dbReference type="Pfam" id="PF07715"/>
    </source>
</evidence>
<evidence type="ECO:0000313" key="10">
    <source>
        <dbReference type="EMBL" id="MVN20725.1"/>
    </source>
</evidence>
<keyword evidence="3 7" id="KW-1134">Transmembrane beta strand</keyword>
<dbReference type="FunFam" id="2.170.130.10:FF:000003">
    <property type="entry name" value="SusC/RagA family TonB-linked outer membrane protein"/>
    <property type="match status" value="1"/>
</dbReference>
<dbReference type="SUPFAM" id="SSF56935">
    <property type="entry name" value="Porins"/>
    <property type="match status" value="1"/>
</dbReference>
<feature type="domain" description="TonB-dependent receptor plug" evidence="9">
    <location>
        <begin position="123"/>
        <end position="230"/>
    </location>
</feature>
<dbReference type="InterPro" id="IPR008969">
    <property type="entry name" value="CarboxyPept-like_regulatory"/>
</dbReference>
<keyword evidence="6 7" id="KW-0998">Cell outer membrane</keyword>
<dbReference type="Gene3D" id="2.60.40.1120">
    <property type="entry name" value="Carboxypeptidase-like, regulatory domain"/>
    <property type="match status" value="1"/>
</dbReference>
<evidence type="ECO:0000256" key="1">
    <source>
        <dbReference type="ARBA" id="ARBA00004571"/>
    </source>
</evidence>
<feature type="signal peptide" evidence="8">
    <location>
        <begin position="1"/>
        <end position="28"/>
    </location>
</feature>
<reference evidence="10 11" key="1">
    <citation type="submission" date="2019-12" db="EMBL/GenBank/DDBJ databases">
        <title>Mucilaginibacter sp. HMF7410 genome sequencing and assembly.</title>
        <authorList>
            <person name="Kang H."/>
            <person name="Cha I."/>
            <person name="Kim H."/>
            <person name="Joh K."/>
        </authorList>
    </citation>
    <scope>NUCLEOTIDE SEQUENCE [LARGE SCALE GENOMIC DNA]</scope>
    <source>
        <strain evidence="10 11">HMF7410</strain>
    </source>
</reference>
<sequence>MKNFYQKWLRLFLSVLFLSPLFYEIALAQTQNIKVTGIVKDKQGLTLIGVSVKVKGTNLGTQTDAAGKFTLNVPQRSVLDFSYIGFLSLEKAVPANGILNITLFDDAKNLSEVVVVGYGTQKRKDITGSVVSVDPKRLESLPNNNLAQAIEGSVPGLTVTQSGGGAEGTASIQIRGQRSITASNNPLVILDGIPYNGNLTDINPSDIGSIEILKDASAAAIYGSRGANGVILVTTKTGTSGKPVVAYDGSFGVDKFTKIPAVLTPQQFYAYKMARNPGAITPSETAIYNSGNFANYVDLAVKNGTRQQNAVSVRGGTDNSKYFVSLNYLDVNGVDVNDHFKRLSTTANLNVNITKWLTYGTSTRLGFDNRSGMPASLSGDYSAFTFNPLTTPFQTDGVTPTIYPWPETVYYANPLAPTLVNNSDLEYQIYSTNFLEVKLPLKGLTYRINTGVTHSSRDQNSYYGRNTKTGLEAQGRISDASNVSNSYTIENILNYNREFGKHTLGFTALYSYENDIVTNHTLTATGFPNDVLTYYQARIALLTSVDVPASGAPLYAKTSLLSQMGRFNYSYDSRYLLTATVRRDGASDFGADKKYGIFPSVALGWNISNEQFMKNIDQIDNLKLRLSYGSNGNQAVAAYSTFASLGNATYLNGSATAPGYIPSTLANPDLHWETTNTLNGGLDFGILKGRIQGSVDIYSAKTHDLLLNRSIPSTNGISNIIQNIGKTANKGIDIGITSTNIKSKDFTWTSTGTFSLNRNKIVDLYGTGKSDTANNWFIGHPIRVNFGYKYLGVWQLTDDLTKSPQPNTQAGYAKVADLNGDGKITGPDRTIIGSLQPLFTYGLANTFAYKNISLYAFVQGVAGVIKQNTTLSDNVNTAVEKNTYAKNYWTPTNPTNDYYANAQLQASPIYQPNIYGVAIFQNASYLRVKDLLLSYSFSPKLLERLKISKIKLFVEGRNLFTITPWKGFDPELDASNTSIPILIKEFVAGLNVSL</sequence>
<protein>
    <submittedName>
        <fullName evidence="10">SusC/RagA family TonB-linked outer membrane protein</fullName>
    </submittedName>
</protein>
<dbReference type="Pfam" id="PF13715">
    <property type="entry name" value="CarbopepD_reg_2"/>
    <property type="match status" value="1"/>
</dbReference>
<dbReference type="NCBIfam" id="TIGR04056">
    <property type="entry name" value="OMP_RagA_SusC"/>
    <property type="match status" value="1"/>
</dbReference>
<dbReference type="InterPro" id="IPR023996">
    <property type="entry name" value="TonB-dep_OMP_SusC/RagA"/>
</dbReference>
<dbReference type="InterPro" id="IPR036942">
    <property type="entry name" value="Beta-barrel_TonB_sf"/>
</dbReference>
<feature type="chain" id="PRO_5029739561" evidence="8">
    <location>
        <begin position="29"/>
        <end position="994"/>
    </location>
</feature>
<comment type="subcellular location">
    <subcellularLocation>
        <location evidence="1 7">Cell outer membrane</location>
        <topology evidence="1 7">Multi-pass membrane protein</topology>
    </subcellularLocation>
</comment>
<dbReference type="GO" id="GO:0009279">
    <property type="term" value="C:cell outer membrane"/>
    <property type="evidence" value="ECO:0007669"/>
    <property type="project" value="UniProtKB-SubCell"/>
</dbReference>
<comment type="similarity">
    <text evidence="7">Belongs to the TonB-dependent receptor family.</text>
</comment>
<evidence type="ECO:0000256" key="2">
    <source>
        <dbReference type="ARBA" id="ARBA00022448"/>
    </source>
</evidence>
<evidence type="ECO:0000256" key="8">
    <source>
        <dbReference type="SAM" id="SignalP"/>
    </source>
</evidence>
<evidence type="ECO:0000256" key="7">
    <source>
        <dbReference type="PROSITE-ProRule" id="PRU01360"/>
    </source>
</evidence>
<dbReference type="PROSITE" id="PS52016">
    <property type="entry name" value="TONB_DEPENDENT_REC_3"/>
    <property type="match status" value="1"/>
</dbReference>
<gene>
    <name evidence="10" type="ORF">GO621_04160</name>
</gene>
<dbReference type="NCBIfam" id="TIGR04057">
    <property type="entry name" value="SusC_RagA_signa"/>
    <property type="match status" value="1"/>
</dbReference>
<evidence type="ECO:0000256" key="3">
    <source>
        <dbReference type="ARBA" id="ARBA00022452"/>
    </source>
</evidence>
<dbReference type="Proteomes" id="UP000462014">
    <property type="component" value="Unassembled WGS sequence"/>
</dbReference>
<keyword evidence="11" id="KW-1185">Reference proteome</keyword>
<dbReference type="RefSeq" id="WP_157564466.1">
    <property type="nucleotide sequence ID" value="NZ_WPIK01000003.1"/>
</dbReference>
<evidence type="ECO:0000256" key="6">
    <source>
        <dbReference type="ARBA" id="ARBA00023237"/>
    </source>
</evidence>
<evidence type="ECO:0000313" key="11">
    <source>
        <dbReference type="Proteomes" id="UP000462014"/>
    </source>
</evidence>
<evidence type="ECO:0000256" key="4">
    <source>
        <dbReference type="ARBA" id="ARBA00022692"/>
    </source>
</evidence>
<proteinExistence type="inferred from homology"/>
<comment type="caution">
    <text evidence="10">The sequence shown here is derived from an EMBL/GenBank/DDBJ whole genome shotgun (WGS) entry which is preliminary data.</text>
</comment>
<dbReference type="InterPro" id="IPR012910">
    <property type="entry name" value="Plug_dom"/>
</dbReference>
<dbReference type="InterPro" id="IPR023997">
    <property type="entry name" value="TonB-dep_OMP_SusC/RagA_CS"/>
</dbReference>
<dbReference type="SUPFAM" id="SSF49464">
    <property type="entry name" value="Carboxypeptidase regulatory domain-like"/>
    <property type="match status" value="1"/>
</dbReference>
<dbReference type="InterPro" id="IPR039426">
    <property type="entry name" value="TonB-dep_rcpt-like"/>
</dbReference>
<keyword evidence="4 7" id="KW-0812">Transmembrane</keyword>
<name>A0A7K1STT6_9SPHI</name>
<keyword evidence="2 7" id="KW-0813">Transport</keyword>
<dbReference type="Gene3D" id="2.170.130.10">
    <property type="entry name" value="TonB-dependent receptor, plug domain"/>
    <property type="match status" value="1"/>
</dbReference>
<evidence type="ECO:0000256" key="5">
    <source>
        <dbReference type="ARBA" id="ARBA00023136"/>
    </source>
</evidence>
<keyword evidence="8" id="KW-0732">Signal</keyword>
<dbReference type="AlphaFoldDB" id="A0A7K1STT6"/>
<dbReference type="Gene3D" id="2.40.170.20">
    <property type="entry name" value="TonB-dependent receptor, beta-barrel domain"/>
    <property type="match status" value="1"/>
</dbReference>
<keyword evidence="5 7" id="KW-0472">Membrane</keyword>